<dbReference type="InterPro" id="IPR047817">
    <property type="entry name" value="ABC2_TM_bact-type"/>
</dbReference>
<evidence type="ECO:0000256" key="7">
    <source>
        <dbReference type="ARBA" id="ARBA00023136"/>
    </source>
</evidence>
<evidence type="ECO:0000313" key="11">
    <source>
        <dbReference type="Proteomes" id="UP000028123"/>
    </source>
</evidence>
<sequence length="391" mass="42696">MRVLWTVVGYELLRLSRIKVVMLVLFLLPLILILILGAALSKEFKAEDVKITPVKVAVVNQDQSRWSDPLKAYLDNPKTKEILQTQELPNRDEAVRALQDGRAEYGLIVPEGFGEALLQGKPASWELIAGKDRGQNLIAETALESYLAYANSMQAAALTLGPQAVLTQLADASVYAGASESFVSTGRLGNEGKKYTALQYYAASMLVMFMLYAGMTASISLVNEREHHTLFRLGSMPVTMNQIMFGKMIGNGLLTLIQACVIIGVTHYAYGVDWGNRPAILLAVCQAVTLASMALAMLSSLYCRNIKSVTMAFQIVIMLTTFLSGGFDPQLGALERIGQFTVNHWAMQSILQMMLDGNPQLVLHHVTVLAAIAAALAAVAFAAYRKVGYRE</sequence>
<name>A0A081P9H7_9BACL</name>
<comment type="similarity">
    <text evidence="2">Belongs to the ABC-2 integral membrane protein family.</text>
</comment>
<keyword evidence="5 8" id="KW-0812">Transmembrane</keyword>
<evidence type="ECO:0000256" key="3">
    <source>
        <dbReference type="ARBA" id="ARBA00022448"/>
    </source>
</evidence>
<keyword evidence="11" id="KW-1185">Reference proteome</keyword>
<feature type="domain" description="ABC transmembrane type-2" evidence="9">
    <location>
        <begin position="163"/>
        <end position="387"/>
    </location>
</feature>
<evidence type="ECO:0000256" key="6">
    <source>
        <dbReference type="ARBA" id="ARBA00022989"/>
    </source>
</evidence>
<reference evidence="10 11" key="1">
    <citation type="submission" date="2014-06" db="EMBL/GenBank/DDBJ databases">
        <title>Draft genome sequence of Paenibacillus sp. MSt1.</title>
        <authorList>
            <person name="Aw Y.K."/>
            <person name="Ong K.S."/>
            <person name="Gan H.M."/>
            <person name="Lee S.M."/>
        </authorList>
    </citation>
    <scope>NUCLEOTIDE SEQUENCE [LARGE SCALE GENOMIC DNA]</scope>
    <source>
        <strain evidence="10 11">MSt1</strain>
    </source>
</reference>
<evidence type="ECO:0000256" key="4">
    <source>
        <dbReference type="ARBA" id="ARBA00022475"/>
    </source>
</evidence>
<dbReference type="Gene3D" id="3.40.1710.10">
    <property type="entry name" value="abc type-2 transporter like domain"/>
    <property type="match status" value="1"/>
</dbReference>
<dbReference type="OrthoDB" id="1952619at2"/>
<evidence type="ECO:0000259" key="9">
    <source>
        <dbReference type="PROSITE" id="PS51012"/>
    </source>
</evidence>
<feature type="transmembrane region" description="Helical" evidence="8">
    <location>
        <begin position="20"/>
        <end position="40"/>
    </location>
</feature>
<proteinExistence type="inferred from homology"/>
<dbReference type="Proteomes" id="UP000028123">
    <property type="component" value="Unassembled WGS sequence"/>
</dbReference>
<dbReference type="GO" id="GO:0140359">
    <property type="term" value="F:ABC-type transporter activity"/>
    <property type="evidence" value="ECO:0007669"/>
    <property type="project" value="InterPro"/>
</dbReference>
<keyword evidence="3" id="KW-0813">Transport</keyword>
<keyword evidence="7 8" id="KW-0472">Membrane</keyword>
<evidence type="ECO:0000256" key="1">
    <source>
        <dbReference type="ARBA" id="ARBA00004651"/>
    </source>
</evidence>
<protein>
    <recommendedName>
        <fullName evidence="9">ABC transmembrane type-2 domain-containing protein</fullName>
    </recommendedName>
</protein>
<organism evidence="10 11">
    <name type="scientific">Paenibacillus tyrfis</name>
    <dbReference type="NCBI Taxonomy" id="1501230"/>
    <lineage>
        <taxon>Bacteria</taxon>
        <taxon>Bacillati</taxon>
        <taxon>Bacillota</taxon>
        <taxon>Bacilli</taxon>
        <taxon>Bacillales</taxon>
        <taxon>Paenibacillaceae</taxon>
        <taxon>Paenibacillus</taxon>
    </lineage>
</organism>
<dbReference type="RefSeq" id="WP_036677613.1">
    <property type="nucleotide sequence ID" value="NZ_JNVM01000004.1"/>
</dbReference>
<feature type="transmembrane region" description="Helical" evidence="8">
    <location>
        <begin position="309"/>
        <end position="327"/>
    </location>
</feature>
<feature type="transmembrane region" description="Helical" evidence="8">
    <location>
        <begin position="280"/>
        <end position="302"/>
    </location>
</feature>
<feature type="transmembrane region" description="Helical" evidence="8">
    <location>
        <begin position="243"/>
        <end position="268"/>
    </location>
</feature>
<feature type="transmembrane region" description="Helical" evidence="8">
    <location>
        <begin position="200"/>
        <end position="222"/>
    </location>
</feature>
<dbReference type="PROSITE" id="PS51012">
    <property type="entry name" value="ABC_TM2"/>
    <property type="match status" value="1"/>
</dbReference>
<dbReference type="InterPro" id="IPR051449">
    <property type="entry name" value="ABC-2_transporter_component"/>
</dbReference>
<evidence type="ECO:0000256" key="2">
    <source>
        <dbReference type="ARBA" id="ARBA00007783"/>
    </source>
</evidence>
<dbReference type="GO" id="GO:0005886">
    <property type="term" value="C:plasma membrane"/>
    <property type="evidence" value="ECO:0007669"/>
    <property type="project" value="UniProtKB-SubCell"/>
</dbReference>
<gene>
    <name evidence="10" type="ORF">ET33_26165</name>
</gene>
<dbReference type="eggNOG" id="COG0842">
    <property type="taxonomic scope" value="Bacteria"/>
</dbReference>
<evidence type="ECO:0000256" key="5">
    <source>
        <dbReference type="ARBA" id="ARBA00022692"/>
    </source>
</evidence>
<dbReference type="PANTHER" id="PTHR30294:SF29">
    <property type="entry name" value="MULTIDRUG ABC TRANSPORTER PERMEASE YBHS-RELATED"/>
    <property type="match status" value="1"/>
</dbReference>
<dbReference type="AlphaFoldDB" id="A0A081P9H7"/>
<evidence type="ECO:0000256" key="8">
    <source>
        <dbReference type="SAM" id="Phobius"/>
    </source>
</evidence>
<dbReference type="EMBL" id="JNVM01000004">
    <property type="protein sequence ID" value="KEQ27350.1"/>
    <property type="molecule type" value="Genomic_DNA"/>
</dbReference>
<evidence type="ECO:0000313" key="10">
    <source>
        <dbReference type="EMBL" id="KEQ27350.1"/>
    </source>
</evidence>
<keyword evidence="6 8" id="KW-1133">Transmembrane helix</keyword>
<accession>A0A081P9H7</accession>
<comment type="caution">
    <text evidence="10">The sequence shown here is derived from an EMBL/GenBank/DDBJ whole genome shotgun (WGS) entry which is preliminary data.</text>
</comment>
<keyword evidence="4" id="KW-1003">Cell membrane</keyword>
<dbReference type="PANTHER" id="PTHR30294">
    <property type="entry name" value="MEMBRANE COMPONENT OF ABC TRANSPORTER YHHJ-RELATED"/>
    <property type="match status" value="1"/>
</dbReference>
<dbReference type="InterPro" id="IPR013525">
    <property type="entry name" value="ABC2_TM"/>
</dbReference>
<feature type="transmembrane region" description="Helical" evidence="8">
    <location>
        <begin position="362"/>
        <end position="384"/>
    </location>
</feature>
<dbReference type="Pfam" id="PF12698">
    <property type="entry name" value="ABC2_membrane_3"/>
    <property type="match status" value="1"/>
</dbReference>
<comment type="subcellular location">
    <subcellularLocation>
        <location evidence="1">Cell membrane</location>
        <topology evidence="1">Multi-pass membrane protein</topology>
    </subcellularLocation>
</comment>